<evidence type="ECO:0000256" key="1">
    <source>
        <dbReference type="SAM" id="Coils"/>
    </source>
</evidence>
<feature type="region of interest" description="Disordered" evidence="2">
    <location>
        <begin position="550"/>
        <end position="611"/>
    </location>
</feature>
<feature type="compositionally biased region" description="Polar residues" evidence="2">
    <location>
        <begin position="595"/>
        <end position="604"/>
    </location>
</feature>
<feature type="coiled-coil region" evidence="1">
    <location>
        <begin position="647"/>
        <end position="674"/>
    </location>
</feature>
<sequence>MKEKCLVGFDTCSSEHIFNTRSLLAPGSIKKSSKALTLFGINEAAGGLIVEREGSTAFGNAYHHAGVTGNILFASKLVQDGHCVQYDAQNDRCCVRWPLGAGADQWLEFRRHDTGIYAARVPVKRFRGSRRGMSVQSAENAFVWVTSLGNQGRGGVATVRENVAQCTTQEVRRASAARDLHQKLGYPGLASFKRTVARGDLANVDVVVDDIDRAERIWGPSLAALKGRSTGHTTPFVPETGIPGPRRPQEMHADLFFIDKSPFLLAVLKPSQYVLVEPVKSKDTSIWVALRSMKASVNARGIDITEMRFDREGAVQALMNDLGEAGVVTELTAAGEVVPAAVRAIRQIKERVRVIVYDLPYKMLKVMLTGAVEYARQRINMIPSGASDAGETPHTVFFGRKPNVKTDLRATFGSYVQARSAEVDNRMRQRTIGCVALHAMENGVGSWKLLNLNTMQTVVRQTWVPLPMPDHLITFLNTMPHVAGVDEELRARGTDDEREGTDPQAPHAQEDEDTDMQIGQGMAEGREYMDQPGTVDVRGTELCAAENQLGAQEEPLPLYEGTTAGPLAEPPVSDPGVSADPTSYPPSDALRVEQTESPSKGQQDGRQDTIPVEGAYAESAGEVRGAYETGANQESAASHPALVYQRIKEIEEKIKALEERETKLVREITTKERARMNEEECVRKRAAEHQHDEEGPHRKKPGALVTKSKKRKAGNDMESAGLKRVAYRASVRQAIAKHGSVALKAILSELHQMSSKGYDVLDPVRLTDLTHEQRKSIIPTFMFVTEKYAGDGEFQKVKARMVAGGIEQLRELYPDYSSPTVSTDSVLLLAAEAARTNAAVATVDFPGAFLNVPLPDTGQHTYVRIGGALAKYLVAVDGKYTEYNHGGAVTCRPKRALYGCIDAGRRATSDGVVHLLLYVDDMKIIATSERLVDEVLAEIRAAYPRLTVNRGRRLDYLCTVFDYTGRGQVVVSMEGYVQRLLDEYPSLKGAKAPAASDLFMVLEAKPLSAIDAEWSHAAVGKVLYLAKRTRPDVLTVASFLATRVQSPNEKDTDKMMRILKYLNETRKLALTLGMTDDGMRVYIDASFATHDDHKSHTGCVISIGQGVVHGSSTKQKMNTKSSTEAELVGLSDAVGQSLWASNMLQHKVVAVPGVFVLQDNTAAMALIKAGRGKTKRSRHMNICR</sequence>
<protein>
    <submittedName>
        <fullName evidence="3">Retrovirus-related Pol polyprotein from transposon TNT 1-94</fullName>
    </submittedName>
</protein>
<evidence type="ECO:0000313" key="3">
    <source>
        <dbReference type="EMBL" id="KAA8491680.1"/>
    </source>
</evidence>
<proteinExistence type="predicted"/>
<name>A0A5J4YLB2_PORPP</name>
<accession>A0A5J4YLB2</accession>
<feature type="region of interest" description="Disordered" evidence="2">
    <location>
        <begin position="492"/>
        <end position="515"/>
    </location>
</feature>
<dbReference type="PANTHER" id="PTHR11439:SF467">
    <property type="entry name" value="INTEGRASE CATALYTIC DOMAIN-CONTAINING PROTEIN"/>
    <property type="match status" value="1"/>
</dbReference>
<dbReference type="AlphaFoldDB" id="A0A5J4YLB2"/>
<dbReference type="EMBL" id="VRMN01000012">
    <property type="protein sequence ID" value="KAA8491680.1"/>
    <property type="molecule type" value="Genomic_DNA"/>
</dbReference>
<comment type="caution">
    <text evidence="3">The sequence shown here is derived from an EMBL/GenBank/DDBJ whole genome shotgun (WGS) entry which is preliminary data.</text>
</comment>
<dbReference type="PANTHER" id="PTHR11439">
    <property type="entry name" value="GAG-POL-RELATED RETROTRANSPOSON"/>
    <property type="match status" value="1"/>
</dbReference>
<dbReference type="OrthoDB" id="413361at2759"/>
<dbReference type="Proteomes" id="UP000324585">
    <property type="component" value="Unassembled WGS sequence"/>
</dbReference>
<gene>
    <name evidence="3" type="ORF">FVE85_9727</name>
</gene>
<feature type="compositionally biased region" description="Basic residues" evidence="2">
    <location>
        <begin position="697"/>
        <end position="712"/>
    </location>
</feature>
<reference evidence="4" key="1">
    <citation type="journal article" date="2019" name="Nat. Commun.">
        <title>Expansion of phycobilisome linker gene families in mesophilic red algae.</title>
        <authorList>
            <person name="Lee J."/>
            <person name="Kim D."/>
            <person name="Bhattacharya D."/>
            <person name="Yoon H.S."/>
        </authorList>
    </citation>
    <scope>NUCLEOTIDE SEQUENCE [LARGE SCALE GENOMIC DNA]</scope>
    <source>
        <strain evidence="4">CCMP 1328</strain>
    </source>
</reference>
<feature type="compositionally biased region" description="Basic and acidic residues" evidence="2">
    <location>
        <begin position="679"/>
        <end position="696"/>
    </location>
</feature>
<evidence type="ECO:0000313" key="4">
    <source>
        <dbReference type="Proteomes" id="UP000324585"/>
    </source>
</evidence>
<keyword evidence="4" id="KW-1185">Reference proteome</keyword>
<dbReference type="CDD" id="cd09272">
    <property type="entry name" value="RNase_HI_RT_Ty1"/>
    <property type="match status" value="1"/>
</dbReference>
<feature type="region of interest" description="Disordered" evidence="2">
    <location>
        <begin position="679"/>
        <end position="717"/>
    </location>
</feature>
<evidence type="ECO:0000256" key="2">
    <source>
        <dbReference type="SAM" id="MobiDB-lite"/>
    </source>
</evidence>
<keyword evidence="1" id="KW-0175">Coiled coil</keyword>
<organism evidence="3 4">
    <name type="scientific">Porphyridium purpureum</name>
    <name type="common">Red alga</name>
    <name type="synonym">Porphyridium cruentum</name>
    <dbReference type="NCBI Taxonomy" id="35688"/>
    <lineage>
        <taxon>Eukaryota</taxon>
        <taxon>Rhodophyta</taxon>
        <taxon>Bangiophyceae</taxon>
        <taxon>Porphyridiales</taxon>
        <taxon>Porphyridiaceae</taxon>
        <taxon>Porphyridium</taxon>
    </lineage>
</organism>